<evidence type="ECO:0000313" key="1">
    <source>
        <dbReference type="EMBL" id="HJC50574.1"/>
    </source>
</evidence>
<proteinExistence type="predicted"/>
<dbReference type="Proteomes" id="UP000823904">
    <property type="component" value="Unassembled WGS sequence"/>
</dbReference>
<organism evidence="1 2">
    <name type="scientific">Candidatus Anaerostipes avistercoris</name>
    <dbReference type="NCBI Taxonomy" id="2838462"/>
    <lineage>
        <taxon>Bacteria</taxon>
        <taxon>Bacillati</taxon>
        <taxon>Bacillota</taxon>
        <taxon>Clostridia</taxon>
        <taxon>Lachnospirales</taxon>
        <taxon>Lachnospiraceae</taxon>
        <taxon>Anaerostipes</taxon>
    </lineage>
</organism>
<sequence length="86" mass="9766">MSAGQKSQKSASNFRRVNVYQGFDVSEYQKLLIFLEQHGIKYWNYVIDTASQADIPKIMYFFTPVLFLAPRAFKGSRGIPADQAAV</sequence>
<gene>
    <name evidence="1" type="ORF">H9754_08410</name>
</gene>
<comment type="caution">
    <text evidence="1">The sequence shown here is derived from an EMBL/GenBank/DDBJ whole genome shotgun (WGS) entry which is preliminary data.</text>
</comment>
<reference evidence="1" key="1">
    <citation type="journal article" date="2021" name="PeerJ">
        <title>Extensive microbial diversity within the chicken gut microbiome revealed by metagenomics and culture.</title>
        <authorList>
            <person name="Gilroy R."/>
            <person name="Ravi A."/>
            <person name="Getino M."/>
            <person name="Pursley I."/>
            <person name="Horton D.L."/>
            <person name="Alikhan N.F."/>
            <person name="Baker D."/>
            <person name="Gharbi K."/>
            <person name="Hall N."/>
            <person name="Watson M."/>
            <person name="Adriaenssens E.M."/>
            <person name="Foster-Nyarko E."/>
            <person name="Jarju S."/>
            <person name="Secka A."/>
            <person name="Antonio M."/>
            <person name="Oren A."/>
            <person name="Chaudhuri R.R."/>
            <person name="La Ragione R."/>
            <person name="Hildebrand F."/>
            <person name="Pallen M.J."/>
        </authorList>
    </citation>
    <scope>NUCLEOTIDE SEQUENCE</scope>
    <source>
        <strain evidence="1">ChiSjej3B21-8574</strain>
    </source>
</reference>
<dbReference type="AlphaFoldDB" id="A0A9D2PJU7"/>
<accession>A0A9D2PJU7</accession>
<dbReference type="EMBL" id="DWWD01000031">
    <property type="protein sequence ID" value="HJC50574.1"/>
    <property type="molecule type" value="Genomic_DNA"/>
</dbReference>
<name>A0A9D2PJU7_9FIRM</name>
<reference evidence="1" key="2">
    <citation type="submission" date="2021-04" db="EMBL/GenBank/DDBJ databases">
        <authorList>
            <person name="Gilroy R."/>
        </authorList>
    </citation>
    <scope>NUCLEOTIDE SEQUENCE</scope>
    <source>
        <strain evidence="1">ChiSjej3B21-8574</strain>
    </source>
</reference>
<protein>
    <submittedName>
        <fullName evidence="1">Uncharacterized protein</fullName>
    </submittedName>
</protein>
<evidence type="ECO:0000313" key="2">
    <source>
        <dbReference type="Proteomes" id="UP000823904"/>
    </source>
</evidence>